<organism evidence="1 2">
    <name type="scientific">Smallanthus sonchifolius</name>
    <dbReference type="NCBI Taxonomy" id="185202"/>
    <lineage>
        <taxon>Eukaryota</taxon>
        <taxon>Viridiplantae</taxon>
        <taxon>Streptophyta</taxon>
        <taxon>Embryophyta</taxon>
        <taxon>Tracheophyta</taxon>
        <taxon>Spermatophyta</taxon>
        <taxon>Magnoliopsida</taxon>
        <taxon>eudicotyledons</taxon>
        <taxon>Gunneridae</taxon>
        <taxon>Pentapetalae</taxon>
        <taxon>asterids</taxon>
        <taxon>campanulids</taxon>
        <taxon>Asterales</taxon>
        <taxon>Asteraceae</taxon>
        <taxon>Asteroideae</taxon>
        <taxon>Heliantheae alliance</taxon>
        <taxon>Millerieae</taxon>
        <taxon>Smallanthus</taxon>
    </lineage>
</organism>
<comment type="caution">
    <text evidence="1">The sequence shown here is derived from an EMBL/GenBank/DDBJ whole genome shotgun (WGS) entry which is preliminary data.</text>
</comment>
<reference evidence="1 2" key="2">
    <citation type="journal article" date="2022" name="Mol. Ecol. Resour.">
        <title>The genomes of chicory, endive, great burdock and yacon provide insights into Asteraceae paleo-polyploidization history and plant inulin production.</title>
        <authorList>
            <person name="Fan W."/>
            <person name="Wang S."/>
            <person name="Wang H."/>
            <person name="Wang A."/>
            <person name="Jiang F."/>
            <person name="Liu H."/>
            <person name="Zhao H."/>
            <person name="Xu D."/>
            <person name="Zhang Y."/>
        </authorList>
    </citation>
    <scope>NUCLEOTIDE SEQUENCE [LARGE SCALE GENOMIC DNA]</scope>
    <source>
        <strain evidence="2">cv. Yunnan</strain>
        <tissue evidence="1">Leaves</tissue>
    </source>
</reference>
<accession>A0ACB9FX01</accession>
<gene>
    <name evidence="1" type="ORF">L1987_50053</name>
</gene>
<evidence type="ECO:0000313" key="2">
    <source>
        <dbReference type="Proteomes" id="UP001056120"/>
    </source>
</evidence>
<sequence>MVRDTARNIVCEDGSKDSIGGRNDDSILGSICANSMHRITKTILLTFHDNIDDKVSQKELFDNSSSMIADIIAACLTNLPQVITMKCHTSAIEKREDSVKDAAQLLGKTKRIIEILQAVNV</sequence>
<protein>
    <submittedName>
        <fullName evidence="1">Uncharacterized protein</fullName>
    </submittedName>
</protein>
<proteinExistence type="predicted"/>
<reference evidence="2" key="1">
    <citation type="journal article" date="2022" name="Mol. Ecol. Resour.">
        <title>The genomes of chicory, endive, great burdock and yacon provide insights into Asteraceae palaeo-polyploidization history and plant inulin production.</title>
        <authorList>
            <person name="Fan W."/>
            <person name="Wang S."/>
            <person name="Wang H."/>
            <person name="Wang A."/>
            <person name="Jiang F."/>
            <person name="Liu H."/>
            <person name="Zhao H."/>
            <person name="Xu D."/>
            <person name="Zhang Y."/>
        </authorList>
    </citation>
    <scope>NUCLEOTIDE SEQUENCE [LARGE SCALE GENOMIC DNA]</scope>
    <source>
        <strain evidence="2">cv. Yunnan</strain>
    </source>
</reference>
<evidence type="ECO:0000313" key="1">
    <source>
        <dbReference type="EMBL" id="KAI3775476.1"/>
    </source>
</evidence>
<keyword evidence="2" id="KW-1185">Reference proteome</keyword>
<name>A0ACB9FX01_9ASTR</name>
<dbReference type="Proteomes" id="UP001056120">
    <property type="component" value="Linkage Group LG16"/>
</dbReference>
<dbReference type="EMBL" id="CM042033">
    <property type="protein sequence ID" value="KAI3775476.1"/>
    <property type="molecule type" value="Genomic_DNA"/>
</dbReference>